<dbReference type="NCBIfam" id="TIGR01790">
    <property type="entry name" value="carotene-cycl"/>
    <property type="match status" value="1"/>
</dbReference>
<name>A0ABT1M025_9MYCO</name>
<dbReference type="InterPro" id="IPR036188">
    <property type="entry name" value="FAD/NAD-bd_sf"/>
</dbReference>
<gene>
    <name evidence="4" type="ORF">NM203_09920</name>
</gene>
<evidence type="ECO:0000313" key="4">
    <source>
        <dbReference type="EMBL" id="MCP9272501.1"/>
    </source>
</evidence>
<comment type="similarity">
    <text evidence="1">Belongs to the lycopene cyclase family.</text>
</comment>
<evidence type="ECO:0000256" key="3">
    <source>
        <dbReference type="ARBA" id="ARBA00023027"/>
    </source>
</evidence>
<keyword evidence="5" id="KW-1185">Reference proteome</keyword>
<dbReference type="Gene3D" id="3.50.50.60">
    <property type="entry name" value="FAD/NAD(P)-binding domain"/>
    <property type="match status" value="1"/>
</dbReference>
<dbReference type="Pfam" id="PF05834">
    <property type="entry name" value="Lycopene_cycl"/>
    <property type="match status" value="1"/>
</dbReference>
<sequence>MDVLVVGGGPAGVALAGACGRLGLTTGLVDPAPDRPWTATYGMWSRELPAHLPESVIAARAAGRVIAQTEHELGWEYAVLDVPALQGHLVEGLTGVRVHGGRAVGSPESGVVALADGSQLRAAVVVDAGGGARPLDPTVSRREAAAQTAYGLIVDEDAAAAFIAPGEALFMDWRADHGETGWPTFLYVIPLGGGRVLVEETSLARRPGLPMSTLRRRLHARLARHGVRVPEDARSEKVWFRLDHPRHRGRGALGFGAAAPLIHPATGFNLATSLRLAPQVAAALAANLPGDRGGALAAGREVVWSRSARLVHHVHMIGLESLLRMPPTDVPVFFERFFSLPDEHRWTYLTARDDVGGTAAAMNSLFWASKGRLRRHLVGSAVYPLLPTR</sequence>
<proteinExistence type="inferred from homology"/>
<dbReference type="SUPFAM" id="SSF51905">
    <property type="entry name" value="FAD/NAD(P)-binding domain"/>
    <property type="match status" value="1"/>
</dbReference>
<evidence type="ECO:0000313" key="5">
    <source>
        <dbReference type="Proteomes" id="UP001651690"/>
    </source>
</evidence>
<dbReference type="PRINTS" id="PR00411">
    <property type="entry name" value="PNDRDTASEI"/>
</dbReference>
<dbReference type="RefSeq" id="WP_255059679.1">
    <property type="nucleotide sequence ID" value="NZ_JANDBD010000003.1"/>
</dbReference>
<accession>A0ABT1M025</accession>
<dbReference type="PANTHER" id="PTHR39757:SF5">
    <property type="entry name" value="OS02G0190600 PROTEIN"/>
    <property type="match status" value="1"/>
</dbReference>
<protein>
    <submittedName>
        <fullName evidence="4">Lycopene cyclase family protein</fullName>
    </submittedName>
</protein>
<comment type="caution">
    <text evidence="4">The sequence shown here is derived from an EMBL/GenBank/DDBJ whole genome shotgun (WGS) entry which is preliminary data.</text>
</comment>
<dbReference type="Proteomes" id="UP001651690">
    <property type="component" value="Unassembled WGS sequence"/>
</dbReference>
<reference evidence="4 5" key="1">
    <citation type="submission" date="2022-06" db="EMBL/GenBank/DDBJ databases">
        <title>Mycolicibacterium sp. CAU 1645 isolated from seawater.</title>
        <authorList>
            <person name="Kim W."/>
        </authorList>
    </citation>
    <scope>NUCLEOTIDE SEQUENCE [LARGE SCALE GENOMIC DNA]</scope>
    <source>
        <strain evidence="4 5">CAU 1645</strain>
    </source>
</reference>
<evidence type="ECO:0000256" key="1">
    <source>
        <dbReference type="ARBA" id="ARBA00006599"/>
    </source>
</evidence>
<dbReference type="EMBL" id="JANDBD010000003">
    <property type="protein sequence ID" value="MCP9272501.1"/>
    <property type="molecule type" value="Genomic_DNA"/>
</dbReference>
<organism evidence="4 5">
    <name type="scientific">Mycolicibacterium arenosum</name>
    <dbReference type="NCBI Taxonomy" id="2952157"/>
    <lineage>
        <taxon>Bacteria</taxon>
        <taxon>Bacillati</taxon>
        <taxon>Actinomycetota</taxon>
        <taxon>Actinomycetes</taxon>
        <taxon>Mycobacteriales</taxon>
        <taxon>Mycobacteriaceae</taxon>
        <taxon>Mycolicibacterium</taxon>
    </lineage>
</organism>
<dbReference type="InterPro" id="IPR010108">
    <property type="entry name" value="Lycopene_cyclase_b/e"/>
</dbReference>
<keyword evidence="3" id="KW-0520">NAD</keyword>
<dbReference type="PRINTS" id="PR00368">
    <property type="entry name" value="FADPNR"/>
</dbReference>
<dbReference type="PANTHER" id="PTHR39757">
    <property type="match status" value="1"/>
</dbReference>
<evidence type="ECO:0000256" key="2">
    <source>
        <dbReference type="ARBA" id="ARBA00022746"/>
    </source>
</evidence>
<keyword evidence="2" id="KW-0125">Carotenoid biosynthesis</keyword>